<dbReference type="Gene3D" id="3.40.640.10">
    <property type="entry name" value="Type I PLP-dependent aspartate aminotransferase-like (Major domain)"/>
    <property type="match status" value="1"/>
</dbReference>
<dbReference type="PANTHER" id="PTHR32328">
    <property type="entry name" value="L-SERYL-TRNA(SEC) SELENIUM TRANSFERASE"/>
    <property type="match status" value="1"/>
</dbReference>
<evidence type="ECO:0000256" key="3">
    <source>
        <dbReference type="ARBA" id="ARBA00044507"/>
    </source>
</evidence>
<keyword evidence="2 4" id="KW-0663">Pyridoxal phosphate</keyword>
<proteinExistence type="inferred from homology"/>
<dbReference type="GO" id="GO:0008483">
    <property type="term" value="F:transaminase activity"/>
    <property type="evidence" value="ECO:0007669"/>
    <property type="project" value="UniProtKB-KW"/>
</dbReference>
<evidence type="ECO:0000256" key="1">
    <source>
        <dbReference type="ARBA" id="ARBA00001933"/>
    </source>
</evidence>
<comment type="similarity">
    <text evidence="3">Belongs to the SelA family.</text>
</comment>
<dbReference type="PANTHER" id="PTHR32328:SF0">
    <property type="entry name" value="L-SERYL-TRNA(SEC) SELENIUM TRANSFERASE"/>
    <property type="match status" value="1"/>
</dbReference>
<name>A0A9E8CM08_9HYPH</name>
<gene>
    <name evidence="5" type="ORF">NWE54_06835</name>
</gene>
<feature type="modified residue" description="N6-(pyridoxal phosphate)lysine" evidence="4">
    <location>
        <position position="214"/>
    </location>
</feature>
<protein>
    <submittedName>
        <fullName evidence="5">Aminotransferase class V-fold PLP-dependent enzyme</fullName>
    </submittedName>
</protein>
<dbReference type="InterPro" id="IPR018319">
    <property type="entry name" value="SelA-like"/>
</dbReference>
<reference evidence="5" key="1">
    <citation type="submission" date="2022-08" db="EMBL/GenBank/DDBJ databases">
        <title>Complete Genome Sequences of 2 Bosea sp. soil isolates.</title>
        <authorList>
            <person name="Alvarez Arevalo M."/>
            <person name="Sterndorff E.B."/>
            <person name="Faurdal D."/>
            <person name="Joergensen T.S."/>
            <person name="Weber T."/>
        </authorList>
    </citation>
    <scope>NUCLEOTIDE SEQUENCE</scope>
    <source>
        <strain evidence="5">NBC_00436</strain>
    </source>
</reference>
<keyword evidence="5" id="KW-0032">Aminotransferase</keyword>
<dbReference type="AlphaFoldDB" id="A0A9E8CM08"/>
<accession>A0A9E8CM08</accession>
<dbReference type="Pfam" id="PF03841">
    <property type="entry name" value="SelA"/>
    <property type="match status" value="1"/>
</dbReference>
<evidence type="ECO:0000256" key="4">
    <source>
        <dbReference type="PIRSR" id="PIRSR618319-50"/>
    </source>
</evidence>
<comment type="cofactor">
    <cofactor evidence="1 4">
        <name>pyridoxal 5'-phosphate</name>
        <dbReference type="ChEBI" id="CHEBI:597326"/>
    </cofactor>
</comment>
<keyword evidence="5" id="KW-0808">Transferase</keyword>
<dbReference type="SUPFAM" id="SSF53383">
    <property type="entry name" value="PLP-dependent transferases"/>
    <property type="match status" value="1"/>
</dbReference>
<dbReference type="EMBL" id="CP102774">
    <property type="protein sequence ID" value="UZF88497.1"/>
    <property type="molecule type" value="Genomic_DNA"/>
</dbReference>
<organism evidence="5">
    <name type="scientific">Bosea sp. NBC_00436</name>
    <dbReference type="NCBI Taxonomy" id="2969620"/>
    <lineage>
        <taxon>Bacteria</taxon>
        <taxon>Pseudomonadati</taxon>
        <taxon>Pseudomonadota</taxon>
        <taxon>Alphaproteobacteria</taxon>
        <taxon>Hyphomicrobiales</taxon>
        <taxon>Boseaceae</taxon>
        <taxon>Bosea</taxon>
    </lineage>
</organism>
<sequence>MSASDIRPSLGLRPVINVSGTMTSLGASIVVPEAIAAMTAILPQFVEIDDLQRKASAVIARLCGSEAGFVTASCSAGITLAIAGAMTGDDLYAVEQLPDASGLQDEVVIMMGHMVGYGAPVDQAIRLAGATPVVVGQATSARAYQLAGAISEHTAAALYVVSHHTVQYGLMPLDEFAAVCHEHGVPVIVDAASEYDLRGFLEAGADIVLYSAHKFLGGPTGGIVAGRKDLVRAAFIQNGGIGRGMKIGKESVLGTMAALEAWEKRDHAGIRAREQRALDLWLARFTERPGVTAVIEPDPTHNPLDRMKLSIDPEQAHITAWDLADALARGPQPVIVRDHEVEHGYFYLDPCNLHPGQEEIVAERIVTELETARRSNTIIASPLIERRNRRAASLAKWPD</sequence>
<evidence type="ECO:0000256" key="2">
    <source>
        <dbReference type="ARBA" id="ARBA00022898"/>
    </source>
</evidence>
<evidence type="ECO:0000313" key="5">
    <source>
        <dbReference type="EMBL" id="UZF88497.1"/>
    </source>
</evidence>
<dbReference type="GO" id="GO:0004125">
    <property type="term" value="F:L-seryl-tRNA(Sec) selenium transferase activity"/>
    <property type="evidence" value="ECO:0007669"/>
    <property type="project" value="TreeGrafter"/>
</dbReference>
<dbReference type="InterPro" id="IPR015421">
    <property type="entry name" value="PyrdxlP-dep_Trfase_major"/>
</dbReference>
<dbReference type="InterPro" id="IPR015424">
    <property type="entry name" value="PyrdxlP-dep_Trfase"/>
</dbReference>